<dbReference type="Proteomes" id="UP001190700">
    <property type="component" value="Unassembled WGS sequence"/>
</dbReference>
<keyword evidence="6" id="KW-0408">Iron</keyword>
<dbReference type="Gene3D" id="2.20.110.10">
    <property type="entry name" value="Histone H3 K4-specific methyltransferase SET7/9 N-terminal domain"/>
    <property type="match status" value="2"/>
</dbReference>
<organism evidence="8 9">
    <name type="scientific">Cymbomonas tetramitiformis</name>
    <dbReference type="NCBI Taxonomy" id="36881"/>
    <lineage>
        <taxon>Eukaryota</taxon>
        <taxon>Viridiplantae</taxon>
        <taxon>Chlorophyta</taxon>
        <taxon>Pyramimonadophyceae</taxon>
        <taxon>Pyramimonadales</taxon>
        <taxon>Pyramimonadaceae</taxon>
        <taxon>Cymbomonas</taxon>
    </lineage>
</organism>
<dbReference type="GO" id="GO:0051213">
    <property type="term" value="F:dioxygenase activity"/>
    <property type="evidence" value="ECO:0007669"/>
    <property type="project" value="UniProtKB-KW"/>
</dbReference>
<dbReference type="GO" id="GO:0005506">
    <property type="term" value="F:iron ion binding"/>
    <property type="evidence" value="ECO:0007669"/>
    <property type="project" value="InterPro"/>
</dbReference>
<keyword evidence="9" id="KW-1185">Reference proteome</keyword>
<dbReference type="SUPFAM" id="SSF82185">
    <property type="entry name" value="Histone H3 K4-specific methyltransferase SET7/9 N-terminal domain"/>
    <property type="match status" value="1"/>
</dbReference>
<proteinExistence type="predicted"/>
<evidence type="ECO:0000256" key="5">
    <source>
        <dbReference type="ARBA" id="ARBA00023002"/>
    </source>
</evidence>
<keyword evidence="2" id="KW-0479">Metal-binding</keyword>
<dbReference type="PANTHER" id="PTHR43215">
    <property type="entry name" value="RADIAL SPOKE HEAD 1 HOMOLOG"/>
    <property type="match status" value="1"/>
</dbReference>
<dbReference type="InterPro" id="IPR006620">
    <property type="entry name" value="Pro_4_hyd_alph"/>
</dbReference>
<comment type="cofactor">
    <cofactor evidence="1">
        <name>L-ascorbate</name>
        <dbReference type="ChEBI" id="CHEBI:38290"/>
    </cofactor>
</comment>
<evidence type="ECO:0000259" key="7">
    <source>
        <dbReference type="PROSITE" id="PS51471"/>
    </source>
</evidence>
<evidence type="ECO:0000256" key="2">
    <source>
        <dbReference type="ARBA" id="ARBA00022723"/>
    </source>
</evidence>
<dbReference type="EMBL" id="LGRX02003755">
    <property type="protein sequence ID" value="KAK3281673.1"/>
    <property type="molecule type" value="Genomic_DNA"/>
</dbReference>
<evidence type="ECO:0000256" key="1">
    <source>
        <dbReference type="ARBA" id="ARBA00001961"/>
    </source>
</evidence>
<evidence type="ECO:0000256" key="4">
    <source>
        <dbReference type="ARBA" id="ARBA00022964"/>
    </source>
</evidence>
<dbReference type="Gene3D" id="2.60.120.620">
    <property type="entry name" value="q2cbj1_9rhob like domain"/>
    <property type="match status" value="1"/>
</dbReference>
<dbReference type="GO" id="GO:0031418">
    <property type="term" value="F:L-ascorbic acid binding"/>
    <property type="evidence" value="ECO:0007669"/>
    <property type="project" value="InterPro"/>
</dbReference>
<dbReference type="GO" id="GO:0016020">
    <property type="term" value="C:membrane"/>
    <property type="evidence" value="ECO:0007669"/>
    <property type="project" value="UniProtKB-ARBA"/>
</dbReference>
<gene>
    <name evidence="8" type="ORF">CYMTET_10550</name>
</gene>
<dbReference type="SMART" id="SM00702">
    <property type="entry name" value="P4Hc"/>
    <property type="match status" value="1"/>
</dbReference>
<keyword evidence="4" id="KW-0223">Dioxygenase</keyword>
<name>A0AAE0LDX0_9CHLO</name>
<evidence type="ECO:0000313" key="8">
    <source>
        <dbReference type="EMBL" id="KAK3281673.1"/>
    </source>
</evidence>
<dbReference type="AlphaFoldDB" id="A0AAE0LDX0"/>
<dbReference type="GO" id="GO:0016705">
    <property type="term" value="F:oxidoreductase activity, acting on paired donors, with incorporation or reduction of molecular oxygen"/>
    <property type="evidence" value="ECO:0007669"/>
    <property type="project" value="InterPro"/>
</dbReference>
<evidence type="ECO:0000313" key="9">
    <source>
        <dbReference type="Proteomes" id="UP001190700"/>
    </source>
</evidence>
<reference evidence="8 9" key="1">
    <citation type="journal article" date="2015" name="Genome Biol. Evol.">
        <title>Comparative Genomics of a Bacterivorous Green Alga Reveals Evolutionary Causalities and Consequences of Phago-Mixotrophic Mode of Nutrition.</title>
        <authorList>
            <person name="Burns J.A."/>
            <person name="Paasch A."/>
            <person name="Narechania A."/>
            <person name="Kim E."/>
        </authorList>
    </citation>
    <scope>NUCLEOTIDE SEQUENCE [LARGE SCALE GENOMIC DNA]</scope>
    <source>
        <strain evidence="8 9">PLY_AMNH</strain>
    </source>
</reference>
<evidence type="ECO:0000256" key="6">
    <source>
        <dbReference type="ARBA" id="ARBA00023004"/>
    </source>
</evidence>
<sequence length="498" mass="54277">MFPFVLGTSACPRSFNRLRVKYDTKGNDANNSSKLKTKTAVAGGPRKLVCTQVSRNILNALNPWNPWARNPPKLREPSKHKITFPDGSSYEGEMRRGKLNGLGEWQSGSGDSFVGQFVNDEFEQGCFTEASGNKFVGAFKEGAYDGAGAYLYADGRVEVGLFSEGEDVGDGARWSSDGTQAWRTYRGEETQEISLAEADSIAAALELPIFGIYTIHTSPAPEIYEISADCRIQLRAAVAALDPNEDLQDVCSTHIPWFNPPGGAAGWILVHTRQPVVDTAACDAVIAECEERAAKTGGWTTERHESYPTTDVPVECLPRTLAWFTDLLLPNLAYPLLARAFGFAVPSVSTTQLADAFRVSDAFVVKYDATAGQRLLTPHRDGGVFTFNVALNDLDDYEGGGTYFRALDDTYEKGAFDCAVSGGESSLRSRKGHILAHSSALMHGGHPIRSGVRYVLVVFVTVEPAYAEWAAEFYDNVRQHDGPEDHESTEEMSGNVGK</sequence>
<keyword evidence="5" id="KW-0560">Oxidoreductase</keyword>
<protein>
    <recommendedName>
        <fullName evidence="7">Fe2OG dioxygenase domain-containing protein</fullName>
    </recommendedName>
</protein>
<feature type="domain" description="Fe2OG dioxygenase" evidence="7">
    <location>
        <begin position="358"/>
        <end position="462"/>
    </location>
</feature>
<accession>A0AAE0LDX0</accession>
<comment type="caution">
    <text evidence="8">The sequence shown here is derived from an EMBL/GenBank/DDBJ whole genome shotgun (WGS) entry which is preliminary data.</text>
</comment>
<keyword evidence="3" id="KW-0677">Repeat</keyword>
<dbReference type="InterPro" id="IPR003409">
    <property type="entry name" value="MORN"/>
</dbReference>
<dbReference type="PROSITE" id="PS51471">
    <property type="entry name" value="FE2OG_OXY"/>
    <property type="match status" value="1"/>
</dbReference>
<evidence type="ECO:0000256" key="3">
    <source>
        <dbReference type="ARBA" id="ARBA00022737"/>
    </source>
</evidence>
<dbReference type="SUPFAM" id="SSF51197">
    <property type="entry name" value="Clavaminate synthase-like"/>
    <property type="match status" value="1"/>
</dbReference>
<dbReference type="PANTHER" id="PTHR43215:SF14">
    <property type="entry name" value="RADIAL SPOKE HEAD 1 HOMOLOG"/>
    <property type="match status" value="1"/>
</dbReference>
<dbReference type="InterPro" id="IPR005123">
    <property type="entry name" value="Oxoglu/Fe-dep_dioxygenase_dom"/>
</dbReference>
<dbReference type="Pfam" id="PF02493">
    <property type="entry name" value="MORN"/>
    <property type="match status" value="2"/>
</dbReference>